<sequence>MKTTISNFSLAILMASASLTAYAATDAPYVQNPKYSADILVKEAFSKISRNYSNDESLVSAYYKENVSKNNQTISLNEALLDIEKASYLNDKNDKILVKKIRKNETNMPEPLKFKLQGGPVHIAKLDVVKHSLPGCDNKKIGDLYTFEYDTPVEQDGKIMYVVKFDQKVACDEILYRGKIYIESESRAISKVEFNMNIEERGDGYLSFIKNKPSHIKVKITNAKYVVGYKEYNGKWYYDFSRSDVSMQVRNNKTGTNNNFCITSGLVVTSYNPLTTTPHGELIKASEILADKKINGEESLIWELYDEMMLLAML</sequence>
<organism evidence="1">
    <name type="scientific">bioreactor metagenome</name>
    <dbReference type="NCBI Taxonomy" id="1076179"/>
    <lineage>
        <taxon>unclassified sequences</taxon>
        <taxon>metagenomes</taxon>
        <taxon>ecological metagenomes</taxon>
    </lineage>
</organism>
<gene>
    <name evidence="1" type="ORF">SDC9_27198</name>
</gene>
<name>A0A644URF5_9ZZZZ</name>
<dbReference type="EMBL" id="VSSQ01000148">
    <property type="protein sequence ID" value="MPL81283.1"/>
    <property type="molecule type" value="Genomic_DNA"/>
</dbReference>
<evidence type="ECO:0000313" key="1">
    <source>
        <dbReference type="EMBL" id="MPL81283.1"/>
    </source>
</evidence>
<accession>A0A644URF5</accession>
<protein>
    <submittedName>
        <fullName evidence="1">Uncharacterized protein</fullName>
    </submittedName>
</protein>
<comment type="caution">
    <text evidence="1">The sequence shown here is derived from an EMBL/GenBank/DDBJ whole genome shotgun (WGS) entry which is preliminary data.</text>
</comment>
<proteinExistence type="predicted"/>
<reference evidence="1" key="1">
    <citation type="submission" date="2019-08" db="EMBL/GenBank/DDBJ databases">
        <authorList>
            <person name="Kucharzyk K."/>
            <person name="Murdoch R.W."/>
            <person name="Higgins S."/>
            <person name="Loffler F."/>
        </authorList>
    </citation>
    <scope>NUCLEOTIDE SEQUENCE</scope>
</reference>
<dbReference type="AlphaFoldDB" id="A0A644URF5"/>